<organism evidence="9 10">
    <name type="scientific">Arcticibacter svalbardensis MN12-7</name>
    <dbReference type="NCBI Taxonomy" id="1150600"/>
    <lineage>
        <taxon>Bacteria</taxon>
        <taxon>Pseudomonadati</taxon>
        <taxon>Bacteroidota</taxon>
        <taxon>Sphingobacteriia</taxon>
        <taxon>Sphingobacteriales</taxon>
        <taxon>Sphingobacteriaceae</taxon>
        <taxon>Arcticibacter</taxon>
    </lineage>
</organism>
<dbReference type="Proteomes" id="UP000014174">
    <property type="component" value="Unassembled WGS sequence"/>
</dbReference>
<evidence type="ECO:0000259" key="8">
    <source>
        <dbReference type="PROSITE" id="PS50850"/>
    </source>
</evidence>
<dbReference type="STRING" id="1150600.ADIARSV_3320"/>
<feature type="transmembrane region" description="Helical" evidence="7">
    <location>
        <begin position="44"/>
        <end position="65"/>
    </location>
</feature>
<dbReference type="AlphaFoldDB" id="R9GP46"/>
<dbReference type="EMBL" id="AQPN01000110">
    <property type="protein sequence ID" value="EOR93607.1"/>
    <property type="molecule type" value="Genomic_DNA"/>
</dbReference>
<feature type="transmembrane region" description="Helical" evidence="7">
    <location>
        <begin position="311"/>
        <end position="333"/>
    </location>
</feature>
<feature type="transmembrane region" description="Helical" evidence="7">
    <location>
        <begin position="77"/>
        <end position="97"/>
    </location>
</feature>
<feature type="transmembrane region" description="Helical" evidence="7">
    <location>
        <begin position="103"/>
        <end position="121"/>
    </location>
</feature>
<evidence type="ECO:0000256" key="1">
    <source>
        <dbReference type="ARBA" id="ARBA00004651"/>
    </source>
</evidence>
<evidence type="ECO:0000256" key="5">
    <source>
        <dbReference type="ARBA" id="ARBA00022989"/>
    </source>
</evidence>
<feature type="transmembrane region" description="Helical" evidence="7">
    <location>
        <begin position="376"/>
        <end position="394"/>
    </location>
</feature>
<evidence type="ECO:0000313" key="10">
    <source>
        <dbReference type="Proteomes" id="UP000014174"/>
    </source>
</evidence>
<dbReference type="PATRIC" id="fig|1150600.3.peg.3289"/>
<evidence type="ECO:0000256" key="7">
    <source>
        <dbReference type="SAM" id="Phobius"/>
    </source>
</evidence>
<feature type="transmembrane region" description="Helical" evidence="7">
    <location>
        <begin position="173"/>
        <end position="190"/>
    </location>
</feature>
<feature type="domain" description="Major facilitator superfamily (MFS) profile" evidence="8">
    <location>
        <begin position="218"/>
        <end position="418"/>
    </location>
</feature>
<dbReference type="SUPFAM" id="SSF103473">
    <property type="entry name" value="MFS general substrate transporter"/>
    <property type="match status" value="1"/>
</dbReference>
<gene>
    <name evidence="9" type="ORF">ADIARSV_3320</name>
</gene>
<dbReference type="Gene3D" id="1.20.1250.20">
    <property type="entry name" value="MFS general substrate transporter like domains"/>
    <property type="match status" value="1"/>
</dbReference>
<feature type="transmembrane region" description="Helical" evidence="7">
    <location>
        <begin position="221"/>
        <end position="245"/>
    </location>
</feature>
<dbReference type="RefSeq" id="WP_016196549.1">
    <property type="nucleotide sequence ID" value="NZ_AQPN01000110.1"/>
</dbReference>
<dbReference type="GO" id="GO:0005886">
    <property type="term" value="C:plasma membrane"/>
    <property type="evidence" value="ECO:0007669"/>
    <property type="project" value="UniProtKB-SubCell"/>
</dbReference>
<comment type="subcellular location">
    <subcellularLocation>
        <location evidence="1">Cell membrane</location>
        <topology evidence="1">Multi-pass membrane protein</topology>
    </subcellularLocation>
</comment>
<dbReference type="InterPro" id="IPR036259">
    <property type="entry name" value="MFS_trans_sf"/>
</dbReference>
<keyword evidence="10" id="KW-1185">Reference proteome</keyword>
<name>R9GP46_9SPHI</name>
<dbReference type="CDD" id="cd06173">
    <property type="entry name" value="MFS_MefA_like"/>
    <property type="match status" value="1"/>
</dbReference>
<dbReference type="OrthoDB" id="9775268at2"/>
<dbReference type="eggNOG" id="COG2814">
    <property type="taxonomic scope" value="Bacteria"/>
</dbReference>
<keyword evidence="6 7" id="KW-0472">Membrane</keyword>
<reference evidence="9 10" key="1">
    <citation type="journal article" date="2013" name="Genome Announc.">
        <title>Draft Genome Sequence of Arcticibacter svalbardensis Strain MN12-7T, a Member of the Family Sphingobacteriaceae Isolated from an Arctic Soil Sample.</title>
        <authorList>
            <person name="Shivaji S."/>
            <person name="Ara S."/>
            <person name="Prasad S."/>
            <person name="Manasa B.P."/>
            <person name="Begum Z."/>
            <person name="Singh A."/>
            <person name="Kumar Pinnaka A."/>
        </authorList>
    </citation>
    <scope>NUCLEOTIDE SEQUENCE [LARGE SCALE GENOMIC DNA]</scope>
    <source>
        <strain evidence="9 10">MN12-7</strain>
    </source>
</reference>
<protein>
    <submittedName>
        <fullName evidence="9">Transporter, putative</fullName>
    </submittedName>
</protein>
<dbReference type="PROSITE" id="PS50850">
    <property type="entry name" value="MFS"/>
    <property type="match status" value="1"/>
</dbReference>
<dbReference type="InterPro" id="IPR020846">
    <property type="entry name" value="MFS_dom"/>
</dbReference>
<evidence type="ECO:0000256" key="4">
    <source>
        <dbReference type="ARBA" id="ARBA00022692"/>
    </source>
</evidence>
<dbReference type="InterPro" id="IPR010290">
    <property type="entry name" value="TM_effector"/>
</dbReference>
<feature type="transmembrane region" description="Helical" evidence="7">
    <location>
        <begin position="142"/>
        <end position="167"/>
    </location>
</feature>
<comment type="caution">
    <text evidence="9">The sequence shown here is derived from an EMBL/GenBank/DDBJ whole genome shotgun (WGS) entry which is preliminary data.</text>
</comment>
<keyword evidence="2" id="KW-0813">Transport</keyword>
<dbReference type="PANTHER" id="PTHR23513">
    <property type="entry name" value="INTEGRAL MEMBRANE EFFLUX PROTEIN-RELATED"/>
    <property type="match status" value="1"/>
</dbReference>
<keyword evidence="3" id="KW-1003">Cell membrane</keyword>
<feature type="transmembrane region" description="Helical" evidence="7">
    <location>
        <begin position="257"/>
        <end position="275"/>
    </location>
</feature>
<keyword evidence="4 7" id="KW-0812">Transmembrane</keyword>
<dbReference type="GO" id="GO:0022857">
    <property type="term" value="F:transmembrane transporter activity"/>
    <property type="evidence" value="ECO:0007669"/>
    <property type="project" value="InterPro"/>
</dbReference>
<feature type="transmembrane region" description="Helical" evidence="7">
    <location>
        <begin position="287"/>
        <end position="305"/>
    </location>
</feature>
<proteinExistence type="predicted"/>
<evidence type="ECO:0000256" key="6">
    <source>
        <dbReference type="ARBA" id="ARBA00023136"/>
    </source>
</evidence>
<accession>R9GP46</accession>
<sequence length="418" mass="46129">MNIFRSLKYYNYRLHFTGQAISLIGTWMQRVAISWLVYRLTGSAFLLGFITFASLIPSLFLSPYAGSFIDRHDKFKVLLVTQAGLMLQAGLLALMIWFQYYSIMWIGILSLLQGIINSFDVTARQALMVDLVDNKEDLPNAIALNATVFNSARLVGPALAGIILSTFGEEMCFTINFVSFIAVLICLLCMKLDIKPSMKATENIWSDLKEGFYHIKNSPNVLSLILTMAASSLLIIPFITLLPVFAKDIFHGDAGTFSWFESAAGLGALFGAIYMARLRKGISLHKVTIISGFIMSFSVIALSIAPSLVPALIFTAAAGIGLMVQNSSINTYIQTHSTPEMRGRTISYYIMANQGILPIGSLLIGFLAHLYGAQTVVFIEGIAGFIITAALLYYKLIRNVIKGKLYPIRIKEMLRTSS</sequence>
<dbReference type="Pfam" id="PF05977">
    <property type="entry name" value="MFS_3"/>
    <property type="match status" value="1"/>
</dbReference>
<evidence type="ECO:0000256" key="3">
    <source>
        <dbReference type="ARBA" id="ARBA00022475"/>
    </source>
</evidence>
<evidence type="ECO:0000256" key="2">
    <source>
        <dbReference type="ARBA" id="ARBA00022448"/>
    </source>
</evidence>
<feature type="transmembrane region" description="Helical" evidence="7">
    <location>
        <begin position="20"/>
        <end position="38"/>
    </location>
</feature>
<keyword evidence="5 7" id="KW-1133">Transmembrane helix</keyword>
<dbReference type="PANTHER" id="PTHR23513:SF11">
    <property type="entry name" value="STAPHYLOFERRIN A TRANSPORTER"/>
    <property type="match status" value="1"/>
</dbReference>
<evidence type="ECO:0000313" key="9">
    <source>
        <dbReference type="EMBL" id="EOR93607.1"/>
    </source>
</evidence>
<feature type="transmembrane region" description="Helical" evidence="7">
    <location>
        <begin position="345"/>
        <end position="370"/>
    </location>
</feature>